<name>A0A9N9GAE9_9GLOM</name>
<evidence type="ECO:0000256" key="1">
    <source>
        <dbReference type="SAM" id="MobiDB-lite"/>
    </source>
</evidence>
<feature type="region of interest" description="Disordered" evidence="1">
    <location>
        <begin position="166"/>
        <end position="205"/>
    </location>
</feature>
<organism evidence="4 5">
    <name type="scientific">Acaulospora morrowiae</name>
    <dbReference type="NCBI Taxonomy" id="94023"/>
    <lineage>
        <taxon>Eukaryota</taxon>
        <taxon>Fungi</taxon>
        <taxon>Fungi incertae sedis</taxon>
        <taxon>Mucoromycota</taxon>
        <taxon>Glomeromycotina</taxon>
        <taxon>Glomeromycetes</taxon>
        <taxon>Diversisporales</taxon>
        <taxon>Acaulosporaceae</taxon>
        <taxon>Acaulospora</taxon>
    </lineage>
</organism>
<feature type="chain" id="PRO_5040431876" evidence="3">
    <location>
        <begin position="23"/>
        <end position="205"/>
    </location>
</feature>
<keyword evidence="2" id="KW-1133">Transmembrane helix</keyword>
<evidence type="ECO:0000256" key="3">
    <source>
        <dbReference type="SAM" id="SignalP"/>
    </source>
</evidence>
<feature type="signal peptide" evidence="3">
    <location>
        <begin position="1"/>
        <end position="22"/>
    </location>
</feature>
<feature type="transmembrane region" description="Helical" evidence="2">
    <location>
        <begin position="57"/>
        <end position="78"/>
    </location>
</feature>
<dbReference type="Proteomes" id="UP000789342">
    <property type="component" value="Unassembled WGS sequence"/>
</dbReference>
<dbReference type="EMBL" id="CAJVPV010005283">
    <property type="protein sequence ID" value="CAG8588312.1"/>
    <property type="molecule type" value="Genomic_DNA"/>
</dbReference>
<proteinExistence type="predicted"/>
<evidence type="ECO:0000313" key="5">
    <source>
        <dbReference type="Proteomes" id="UP000789342"/>
    </source>
</evidence>
<keyword evidence="2" id="KW-0472">Membrane</keyword>
<reference evidence="4" key="1">
    <citation type="submission" date="2021-06" db="EMBL/GenBank/DDBJ databases">
        <authorList>
            <person name="Kallberg Y."/>
            <person name="Tangrot J."/>
            <person name="Rosling A."/>
        </authorList>
    </citation>
    <scope>NUCLEOTIDE SEQUENCE</scope>
    <source>
        <strain evidence="4">CL551</strain>
    </source>
</reference>
<keyword evidence="5" id="KW-1185">Reference proteome</keyword>
<protein>
    <submittedName>
        <fullName evidence="4">14861_t:CDS:1</fullName>
    </submittedName>
</protein>
<dbReference type="OrthoDB" id="10506294at2759"/>
<dbReference type="AlphaFoldDB" id="A0A9N9GAE9"/>
<evidence type="ECO:0000256" key="2">
    <source>
        <dbReference type="SAM" id="Phobius"/>
    </source>
</evidence>
<evidence type="ECO:0000313" key="4">
    <source>
        <dbReference type="EMBL" id="CAG8588312.1"/>
    </source>
</evidence>
<feature type="compositionally biased region" description="Polar residues" evidence="1">
    <location>
        <begin position="185"/>
        <end position="197"/>
    </location>
</feature>
<gene>
    <name evidence="4" type="ORF">AMORRO_LOCUS7229</name>
</gene>
<feature type="compositionally biased region" description="Basic and acidic residues" evidence="1">
    <location>
        <begin position="169"/>
        <end position="182"/>
    </location>
</feature>
<keyword evidence="3" id="KW-0732">Signal</keyword>
<keyword evidence="2" id="KW-0812">Transmembrane</keyword>
<comment type="caution">
    <text evidence="4">The sequence shown here is derived from an EMBL/GenBank/DDBJ whole genome shotgun (WGS) entry which is preliminary data.</text>
</comment>
<accession>A0A9N9GAE9</accession>
<sequence>MIFYCGKVILFAFLIALTLTAAQDDSFDEGESAEIEKSTNSTTTSLAEESQNPISEAVIGIVVGAVGIAVSAALFYYLCMRKKKDKASTDDGGDETNRDLPPTVLTNPLIDLRPKDNIIKGGIGEVSAEDPGVGPESTIIELPEGTETSRKGEREQIIVTEHGAAKNIDPSKLDIPPHEIHGTHHISSSSVDLSQGQGPSGNDFE</sequence>